<feature type="active site" description="O-(3'-phospho-DNA)-tyrosine intermediate" evidence="9">
    <location>
        <position position="293"/>
    </location>
</feature>
<keyword evidence="6 9" id="KW-0238">DNA-binding</keyword>
<keyword evidence="5 9" id="KW-0229">DNA integration</keyword>
<evidence type="ECO:0000256" key="5">
    <source>
        <dbReference type="ARBA" id="ARBA00022908"/>
    </source>
</evidence>
<dbReference type="Gene3D" id="1.10.443.10">
    <property type="entry name" value="Intergrase catalytic core"/>
    <property type="match status" value="1"/>
</dbReference>
<comment type="similarity">
    <text evidence="9">Belongs to the 'phage' integrase family. XerC subfamily.</text>
</comment>
<keyword evidence="14" id="KW-1185">Reference proteome</keyword>
<dbReference type="InterPro" id="IPR004107">
    <property type="entry name" value="Integrase_SAM-like_N"/>
</dbReference>
<evidence type="ECO:0000256" key="3">
    <source>
        <dbReference type="ARBA" id="ARBA00022618"/>
    </source>
</evidence>
<dbReference type="InterPro" id="IPR023009">
    <property type="entry name" value="Tyrosine_recombinase_XerC/XerD"/>
</dbReference>
<keyword evidence="4 9" id="KW-0159">Chromosome partition</keyword>
<comment type="subunit">
    <text evidence="9">Forms a cyclic heterotetrameric complex composed of two molecules of XerC and two molecules of XerD.</text>
</comment>
<proteinExistence type="inferred from homology"/>
<feature type="domain" description="Core-binding (CB)" evidence="12">
    <location>
        <begin position="1"/>
        <end position="102"/>
    </location>
</feature>
<dbReference type="AlphaFoldDB" id="A0A0D6MJB1"/>
<evidence type="ECO:0000256" key="9">
    <source>
        <dbReference type="HAMAP-Rule" id="MF_01808"/>
    </source>
</evidence>
<keyword evidence="2 9" id="KW-0963">Cytoplasm</keyword>
<evidence type="ECO:0000256" key="10">
    <source>
        <dbReference type="SAM" id="MobiDB-lite"/>
    </source>
</evidence>
<dbReference type="InterPro" id="IPR050090">
    <property type="entry name" value="Tyrosine_recombinase_XerCD"/>
</dbReference>
<dbReference type="OrthoDB" id="9801717at2"/>
<evidence type="ECO:0000256" key="7">
    <source>
        <dbReference type="ARBA" id="ARBA00023172"/>
    </source>
</evidence>
<evidence type="ECO:0000313" key="14">
    <source>
        <dbReference type="Proteomes" id="UP000032679"/>
    </source>
</evidence>
<protein>
    <recommendedName>
        <fullName evidence="9">Tyrosine recombinase XerC</fullName>
    </recommendedName>
</protein>
<evidence type="ECO:0000259" key="11">
    <source>
        <dbReference type="PROSITE" id="PS51898"/>
    </source>
</evidence>
<dbReference type="Pfam" id="PF00589">
    <property type="entry name" value="Phage_integrase"/>
    <property type="match status" value="1"/>
</dbReference>
<feature type="active site" evidence="9">
    <location>
        <position position="284"/>
    </location>
</feature>
<comment type="caution">
    <text evidence="13">The sequence shown here is derived from an EMBL/GenBank/DDBJ whole genome shotgun (WGS) entry which is preliminary data.</text>
</comment>
<keyword evidence="7 9" id="KW-0233">DNA recombination</keyword>
<dbReference type="Proteomes" id="UP000032679">
    <property type="component" value="Unassembled WGS sequence"/>
</dbReference>
<feature type="active site" evidence="9">
    <location>
        <position position="261"/>
    </location>
</feature>
<feature type="region of interest" description="Disordered" evidence="10">
    <location>
        <begin position="311"/>
        <end position="331"/>
    </location>
</feature>
<dbReference type="SUPFAM" id="SSF47823">
    <property type="entry name" value="lambda integrase-like, N-terminal domain"/>
    <property type="match status" value="1"/>
</dbReference>
<organism evidence="13 14">
    <name type="scientific">Tanticharoenia sakaeratensis NBRC 103193</name>
    <dbReference type="NCBI Taxonomy" id="1231623"/>
    <lineage>
        <taxon>Bacteria</taxon>
        <taxon>Pseudomonadati</taxon>
        <taxon>Pseudomonadota</taxon>
        <taxon>Alphaproteobacteria</taxon>
        <taxon>Acetobacterales</taxon>
        <taxon>Acetobacteraceae</taxon>
        <taxon>Tanticharoenia</taxon>
    </lineage>
</organism>
<dbReference type="GO" id="GO:0006313">
    <property type="term" value="P:DNA transposition"/>
    <property type="evidence" value="ECO:0007669"/>
    <property type="project" value="UniProtKB-UniRule"/>
</dbReference>
<dbReference type="GO" id="GO:0051301">
    <property type="term" value="P:cell division"/>
    <property type="evidence" value="ECO:0007669"/>
    <property type="project" value="UniProtKB-KW"/>
</dbReference>
<dbReference type="GO" id="GO:0003677">
    <property type="term" value="F:DNA binding"/>
    <property type="evidence" value="ECO:0007669"/>
    <property type="project" value="UniProtKB-UniRule"/>
</dbReference>
<evidence type="ECO:0000313" key="13">
    <source>
        <dbReference type="EMBL" id="GAN53550.1"/>
    </source>
</evidence>
<dbReference type="RefSeq" id="WP_048847610.1">
    <property type="nucleotide sequence ID" value="NZ_BALE01000010.1"/>
</dbReference>
<dbReference type="InterPro" id="IPR013762">
    <property type="entry name" value="Integrase-like_cat_sf"/>
</dbReference>
<reference evidence="13 14" key="1">
    <citation type="submission" date="2012-10" db="EMBL/GenBank/DDBJ databases">
        <title>Genome sequencing of Tanticharoenia sakaeratensis NBRC 103193.</title>
        <authorList>
            <person name="Azuma Y."/>
            <person name="Hadano H."/>
            <person name="Hirakawa H."/>
            <person name="Matsushita K."/>
        </authorList>
    </citation>
    <scope>NUCLEOTIDE SEQUENCE [LARGE SCALE GENOMIC DNA]</scope>
    <source>
        <strain evidence="13 14">NBRC 103193</strain>
    </source>
</reference>
<dbReference type="GO" id="GO:0009037">
    <property type="term" value="F:tyrosine-based site-specific recombinase activity"/>
    <property type="evidence" value="ECO:0007669"/>
    <property type="project" value="UniProtKB-UniRule"/>
</dbReference>
<feature type="active site" evidence="9">
    <location>
        <position position="166"/>
    </location>
</feature>
<dbReference type="PROSITE" id="PS51898">
    <property type="entry name" value="TYR_RECOMBINASE"/>
    <property type="match status" value="1"/>
</dbReference>
<dbReference type="PROSITE" id="PS51900">
    <property type="entry name" value="CB"/>
    <property type="match status" value="1"/>
</dbReference>
<dbReference type="PANTHER" id="PTHR30349:SF90">
    <property type="entry name" value="TYROSINE RECOMBINASE XERD"/>
    <property type="match status" value="1"/>
</dbReference>
<dbReference type="PANTHER" id="PTHR30349">
    <property type="entry name" value="PHAGE INTEGRASE-RELATED"/>
    <property type="match status" value="1"/>
</dbReference>
<dbReference type="GO" id="GO:0007059">
    <property type="term" value="P:chromosome segregation"/>
    <property type="evidence" value="ECO:0007669"/>
    <property type="project" value="UniProtKB-UniRule"/>
</dbReference>
<dbReference type="STRING" id="1231623.Tasa_010_097"/>
<dbReference type="InterPro" id="IPR044068">
    <property type="entry name" value="CB"/>
</dbReference>
<evidence type="ECO:0000259" key="12">
    <source>
        <dbReference type="PROSITE" id="PS51900"/>
    </source>
</evidence>
<evidence type="ECO:0000256" key="1">
    <source>
        <dbReference type="ARBA" id="ARBA00004496"/>
    </source>
</evidence>
<dbReference type="SUPFAM" id="SSF56349">
    <property type="entry name" value="DNA breaking-rejoining enzymes"/>
    <property type="match status" value="1"/>
</dbReference>
<gene>
    <name evidence="9" type="primary">xerC</name>
    <name evidence="13" type="ORF">Tasa_010_097</name>
</gene>
<keyword evidence="3 9" id="KW-0132">Cell division</keyword>
<dbReference type="Gene3D" id="1.10.150.130">
    <property type="match status" value="1"/>
</dbReference>
<feature type="domain" description="Tyr recombinase" evidence="11">
    <location>
        <begin position="123"/>
        <end position="306"/>
    </location>
</feature>
<dbReference type="InterPro" id="IPR002104">
    <property type="entry name" value="Integrase_catalytic"/>
</dbReference>
<dbReference type="InterPro" id="IPR011010">
    <property type="entry name" value="DNA_brk_join_enz"/>
</dbReference>
<comment type="function">
    <text evidence="9">Site-specific tyrosine recombinase, which acts by catalyzing the cutting and rejoining of the recombining DNA molecules. The XerC-XerD complex is essential to convert dimers of the bacterial chromosome into monomers to permit their segregation at cell division. It also contributes to the segregational stability of plasmids.</text>
</comment>
<dbReference type="InterPro" id="IPR010998">
    <property type="entry name" value="Integrase_recombinase_N"/>
</dbReference>
<name>A0A0D6MJB1_9PROT</name>
<evidence type="ECO:0000256" key="4">
    <source>
        <dbReference type="ARBA" id="ARBA00022829"/>
    </source>
</evidence>
<dbReference type="EMBL" id="BALE01000010">
    <property type="protein sequence ID" value="GAN53550.1"/>
    <property type="molecule type" value="Genomic_DNA"/>
</dbReference>
<dbReference type="GO" id="GO:0005737">
    <property type="term" value="C:cytoplasm"/>
    <property type="evidence" value="ECO:0007669"/>
    <property type="project" value="UniProtKB-SubCell"/>
</dbReference>
<keyword evidence="8 9" id="KW-0131">Cell cycle</keyword>
<sequence>MMAEDTVAGWITFLSQERRASAATVAAYQHDLSRALAFLTEHLGGPPDLAAMGRLSVADLRAWLAHESTAPGKARSNSTPDARTRTRARRLSALRAFYRYLNQRHGIENTAASLLQMPRTKRRLPRPLDADTARAAPSEIAELGHTPMARARDVALFTLLYGAGLRIAEALALDIGDLARHGTGILRIRGKGGRERLVPLLPAVSDALRDWCTRHPNPQPDAPLFPGVRGGRLQPAIAQRAMREWRALSGLGGHVTPHALRHSFATHLMENGADLRSIQELLGHVSLSTTQTYTLADEKRLLKVWSDAHPRAHGARDANASPGAGTGEHGT</sequence>
<comment type="subcellular location">
    <subcellularLocation>
        <location evidence="1 9">Cytoplasm</location>
    </subcellularLocation>
</comment>
<dbReference type="Pfam" id="PF02899">
    <property type="entry name" value="Phage_int_SAM_1"/>
    <property type="match status" value="1"/>
</dbReference>
<dbReference type="HAMAP" id="MF_01808">
    <property type="entry name" value="Recomb_XerC_XerD"/>
    <property type="match status" value="1"/>
</dbReference>
<evidence type="ECO:0000256" key="2">
    <source>
        <dbReference type="ARBA" id="ARBA00022490"/>
    </source>
</evidence>
<evidence type="ECO:0000256" key="6">
    <source>
        <dbReference type="ARBA" id="ARBA00023125"/>
    </source>
</evidence>
<feature type="active site" evidence="9">
    <location>
        <position position="258"/>
    </location>
</feature>
<evidence type="ECO:0000256" key="8">
    <source>
        <dbReference type="ARBA" id="ARBA00023306"/>
    </source>
</evidence>
<feature type="active site" evidence="9">
    <location>
        <position position="191"/>
    </location>
</feature>
<accession>A0A0D6MJB1</accession>